<feature type="domain" description="N-acetyltransferase" evidence="2">
    <location>
        <begin position="1"/>
        <end position="131"/>
    </location>
</feature>
<dbReference type="AlphaFoldDB" id="A0A0J6D5K7"/>
<evidence type="ECO:0000259" key="2">
    <source>
        <dbReference type="PROSITE" id="PS51186"/>
    </source>
</evidence>
<dbReference type="STRING" id="157733.AB986_01420"/>
<evidence type="ECO:0000313" key="4">
    <source>
        <dbReference type="Proteomes" id="UP000035996"/>
    </source>
</evidence>
<keyword evidence="4" id="KW-1185">Reference proteome</keyword>
<name>A0A0J6D5K7_9BACL</name>
<dbReference type="PROSITE" id="PS51186">
    <property type="entry name" value="GNAT"/>
    <property type="match status" value="1"/>
</dbReference>
<gene>
    <name evidence="3" type="ORF">AB986_01420</name>
</gene>
<organism evidence="3 4">
    <name type="scientific">Guptibacillus hwajinpoensis</name>
    <dbReference type="NCBI Taxonomy" id="208199"/>
    <lineage>
        <taxon>Bacteria</taxon>
        <taxon>Bacillati</taxon>
        <taxon>Bacillota</taxon>
        <taxon>Bacilli</taxon>
        <taxon>Bacillales</taxon>
        <taxon>Guptibacillaceae</taxon>
        <taxon>Guptibacillus</taxon>
    </lineage>
</organism>
<dbReference type="GO" id="GO:0008080">
    <property type="term" value="F:N-acetyltransferase activity"/>
    <property type="evidence" value="ECO:0007669"/>
    <property type="project" value="InterPro"/>
</dbReference>
<evidence type="ECO:0000313" key="3">
    <source>
        <dbReference type="EMBL" id="KMM39584.1"/>
    </source>
</evidence>
<sequence length="131" mass="14559">MGLLLADMGYPASALQLKERLEPIMNNSSYLTLVTEENGSLVSMLGMHFERSYVSDIVVARIITMVTASDYRQRGIGRNMLNEAEKRAVKEGTTLVVLNSGNRDERKAAHRFYEGCGFEAKSTGFYKAIGE</sequence>
<keyword evidence="1" id="KW-0808">Transferase</keyword>
<reference evidence="3" key="1">
    <citation type="submission" date="2015-06" db="EMBL/GenBank/DDBJ databases">
        <authorList>
            <person name="Liu B."/>
            <person name="Wang J."/>
            <person name="Zhu Y."/>
            <person name="Liu G."/>
            <person name="Chen Q."/>
            <person name="Zheng C."/>
            <person name="Che J."/>
            <person name="Ge C."/>
            <person name="Shi H."/>
            <person name="Pan Z."/>
            <person name="Liu X."/>
        </authorList>
    </citation>
    <scope>NUCLEOTIDE SEQUENCE [LARGE SCALE GENOMIC DNA]</scope>
    <source>
        <strain evidence="3">DSM 16346</strain>
    </source>
</reference>
<dbReference type="PANTHER" id="PTHR13947">
    <property type="entry name" value="GNAT FAMILY N-ACETYLTRANSFERASE"/>
    <property type="match status" value="1"/>
</dbReference>
<dbReference type="InterPro" id="IPR050769">
    <property type="entry name" value="NAT_camello-type"/>
</dbReference>
<evidence type="ECO:0000256" key="1">
    <source>
        <dbReference type="ARBA" id="ARBA00022679"/>
    </source>
</evidence>
<protein>
    <recommendedName>
        <fullName evidence="2">N-acetyltransferase domain-containing protein</fullName>
    </recommendedName>
</protein>
<dbReference type="InterPro" id="IPR016181">
    <property type="entry name" value="Acyl_CoA_acyltransferase"/>
</dbReference>
<dbReference type="Pfam" id="PF00583">
    <property type="entry name" value="Acetyltransf_1"/>
    <property type="match status" value="1"/>
</dbReference>
<proteinExistence type="predicted"/>
<dbReference type="Proteomes" id="UP000035996">
    <property type="component" value="Unassembled WGS sequence"/>
</dbReference>
<dbReference type="Gene3D" id="3.40.630.30">
    <property type="match status" value="1"/>
</dbReference>
<dbReference type="PANTHER" id="PTHR13947:SF37">
    <property type="entry name" value="LD18367P"/>
    <property type="match status" value="1"/>
</dbReference>
<dbReference type="SUPFAM" id="SSF55729">
    <property type="entry name" value="Acyl-CoA N-acyltransferases (Nat)"/>
    <property type="match status" value="1"/>
</dbReference>
<dbReference type="EMBL" id="LELK01000001">
    <property type="protein sequence ID" value="KMM39584.1"/>
    <property type="molecule type" value="Genomic_DNA"/>
</dbReference>
<dbReference type="CDD" id="cd04301">
    <property type="entry name" value="NAT_SF"/>
    <property type="match status" value="1"/>
</dbReference>
<comment type="caution">
    <text evidence="3">The sequence shown here is derived from an EMBL/GenBank/DDBJ whole genome shotgun (WGS) entry which is preliminary data.</text>
</comment>
<dbReference type="InterPro" id="IPR000182">
    <property type="entry name" value="GNAT_dom"/>
</dbReference>
<accession>A0A0J6D5K7</accession>